<reference evidence="2" key="1">
    <citation type="journal article" date="2016" name="Insect Biochem. Mol. Biol.">
        <title>Multifaceted biological insights from a draft genome sequence of the tobacco hornworm moth, Manduca sexta.</title>
        <authorList>
            <person name="Kanost M.R."/>
            <person name="Arrese E.L."/>
            <person name="Cao X."/>
            <person name="Chen Y.R."/>
            <person name="Chellapilla S."/>
            <person name="Goldsmith M.R."/>
            <person name="Grosse-Wilde E."/>
            <person name="Heckel D.G."/>
            <person name="Herndon N."/>
            <person name="Jiang H."/>
            <person name="Papanicolaou A."/>
            <person name="Qu J."/>
            <person name="Soulages J.L."/>
            <person name="Vogel H."/>
            <person name="Walters J."/>
            <person name="Waterhouse R.M."/>
            <person name="Ahn S.J."/>
            <person name="Almeida F.C."/>
            <person name="An C."/>
            <person name="Aqrawi P."/>
            <person name="Bretschneider A."/>
            <person name="Bryant W.B."/>
            <person name="Bucks S."/>
            <person name="Chao H."/>
            <person name="Chevignon G."/>
            <person name="Christen J.M."/>
            <person name="Clarke D.F."/>
            <person name="Dittmer N.T."/>
            <person name="Ferguson L.C.F."/>
            <person name="Garavelou S."/>
            <person name="Gordon K.H.J."/>
            <person name="Gunaratna R.T."/>
            <person name="Han Y."/>
            <person name="Hauser F."/>
            <person name="He Y."/>
            <person name="Heidel-Fischer H."/>
            <person name="Hirsh A."/>
            <person name="Hu Y."/>
            <person name="Jiang H."/>
            <person name="Kalra D."/>
            <person name="Klinner C."/>
            <person name="Konig C."/>
            <person name="Kovar C."/>
            <person name="Kroll A.R."/>
            <person name="Kuwar S.S."/>
            <person name="Lee S.L."/>
            <person name="Lehman R."/>
            <person name="Li K."/>
            <person name="Li Z."/>
            <person name="Liang H."/>
            <person name="Lovelace S."/>
            <person name="Lu Z."/>
            <person name="Mansfield J.H."/>
            <person name="McCulloch K.J."/>
            <person name="Mathew T."/>
            <person name="Morton B."/>
            <person name="Muzny D.M."/>
            <person name="Neunemann D."/>
            <person name="Ongeri F."/>
            <person name="Pauchet Y."/>
            <person name="Pu L.L."/>
            <person name="Pyrousis I."/>
            <person name="Rao X.J."/>
            <person name="Redding A."/>
            <person name="Roesel C."/>
            <person name="Sanchez-Gracia A."/>
            <person name="Schaack S."/>
            <person name="Shukla A."/>
            <person name="Tetreau G."/>
            <person name="Wang Y."/>
            <person name="Xiong G.H."/>
            <person name="Traut W."/>
            <person name="Walsh T.K."/>
            <person name="Worley K.C."/>
            <person name="Wu D."/>
            <person name="Wu W."/>
            <person name="Wu Y.Q."/>
            <person name="Zhang X."/>
            <person name="Zou Z."/>
            <person name="Zucker H."/>
            <person name="Briscoe A.D."/>
            <person name="Burmester T."/>
            <person name="Clem R.J."/>
            <person name="Feyereisen R."/>
            <person name="Grimmelikhuijzen C.J.P."/>
            <person name="Hamodrakas S.J."/>
            <person name="Hansson B.S."/>
            <person name="Huguet E."/>
            <person name="Jermiin L.S."/>
            <person name="Lan Q."/>
            <person name="Lehman H.K."/>
            <person name="Lorenzen M."/>
            <person name="Merzendorfer H."/>
            <person name="Michalopoulos I."/>
            <person name="Morton D.B."/>
            <person name="Muthukrishnan S."/>
            <person name="Oakeshott J.G."/>
            <person name="Palmer W."/>
            <person name="Park Y."/>
            <person name="Passarelli A.L."/>
            <person name="Rozas J."/>
            <person name="Schwartz L.M."/>
            <person name="Smith W."/>
            <person name="Southgate A."/>
            <person name="Vilcinskas A."/>
            <person name="Vogt R."/>
            <person name="Wang P."/>
            <person name="Werren J."/>
            <person name="Yu X.Q."/>
            <person name="Zhou J.J."/>
            <person name="Brown S.J."/>
            <person name="Scherer S.E."/>
            <person name="Richards S."/>
            <person name="Blissard G.W."/>
        </authorList>
    </citation>
    <scope>NUCLEOTIDE SEQUENCE</scope>
</reference>
<feature type="compositionally biased region" description="Acidic residues" evidence="1">
    <location>
        <begin position="1"/>
        <end position="12"/>
    </location>
</feature>
<evidence type="ECO:0000313" key="3">
    <source>
        <dbReference type="Proteomes" id="UP000791440"/>
    </source>
</evidence>
<gene>
    <name evidence="2" type="ORF">O3G_MSEX015083</name>
</gene>
<feature type="region of interest" description="Disordered" evidence="1">
    <location>
        <begin position="1"/>
        <end position="66"/>
    </location>
</feature>
<name>A0A921ZWD5_MANSE</name>
<feature type="compositionally biased region" description="Basic and acidic residues" evidence="1">
    <location>
        <begin position="13"/>
        <end position="30"/>
    </location>
</feature>
<reference evidence="2" key="2">
    <citation type="submission" date="2020-12" db="EMBL/GenBank/DDBJ databases">
        <authorList>
            <person name="Kanost M."/>
        </authorList>
    </citation>
    <scope>NUCLEOTIDE SEQUENCE</scope>
</reference>
<feature type="region of interest" description="Disordered" evidence="1">
    <location>
        <begin position="85"/>
        <end position="105"/>
    </location>
</feature>
<dbReference type="Proteomes" id="UP000791440">
    <property type="component" value="Unassembled WGS sequence"/>
</dbReference>
<protein>
    <submittedName>
        <fullName evidence="2">Uncharacterized protein</fullName>
    </submittedName>
</protein>
<dbReference type="AlphaFoldDB" id="A0A921ZWD5"/>
<sequence>MLAELNELDIEDSSPKEEKTEKKEKKKAVEVAEGWTPEVDNRKVCEEPEEPRSSPRPSMSWYPPSDQCLRSAAPRWRNNNDYAELRQDDRLHPGQPLNVDFTTPPRHYNAEFQVRDHREGPGVWLFNTSTRDRNSNLDDLATSTEYFR</sequence>
<proteinExistence type="predicted"/>
<feature type="compositionally biased region" description="Low complexity" evidence="1">
    <location>
        <begin position="55"/>
        <end position="65"/>
    </location>
</feature>
<organism evidence="2 3">
    <name type="scientific">Manduca sexta</name>
    <name type="common">Tobacco hawkmoth</name>
    <name type="synonym">Tobacco hornworm</name>
    <dbReference type="NCBI Taxonomy" id="7130"/>
    <lineage>
        <taxon>Eukaryota</taxon>
        <taxon>Metazoa</taxon>
        <taxon>Ecdysozoa</taxon>
        <taxon>Arthropoda</taxon>
        <taxon>Hexapoda</taxon>
        <taxon>Insecta</taxon>
        <taxon>Pterygota</taxon>
        <taxon>Neoptera</taxon>
        <taxon>Endopterygota</taxon>
        <taxon>Lepidoptera</taxon>
        <taxon>Glossata</taxon>
        <taxon>Ditrysia</taxon>
        <taxon>Bombycoidea</taxon>
        <taxon>Sphingidae</taxon>
        <taxon>Sphinginae</taxon>
        <taxon>Sphingini</taxon>
        <taxon>Manduca</taxon>
    </lineage>
</organism>
<keyword evidence="3" id="KW-1185">Reference proteome</keyword>
<accession>A0A921ZWD5</accession>
<comment type="caution">
    <text evidence="2">The sequence shown here is derived from an EMBL/GenBank/DDBJ whole genome shotgun (WGS) entry which is preliminary data.</text>
</comment>
<evidence type="ECO:0000313" key="2">
    <source>
        <dbReference type="EMBL" id="KAG6465331.1"/>
    </source>
</evidence>
<feature type="compositionally biased region" description="Basic and acidic residues" evidence="1">
    <location>
        <begin position="39"/>
        <end position="53"/>
    </location>
</feature>
<dbReference type="EMBL" id="JH669464">
    <property type="protein sequence ID" value="KAG6465331.1"/>
    <property type="molecule type" value="Genomic_DNA"/>
</dbReference>
<evidence type="ECO:0000256" key="1">
    <source>
        <dbReference type="SAM" id="MobiDB-lite"/>
    </source>
</evidence>